<gene>
    <name evidence="4" type="ORF">EGI31_15060</name>
</gene>
<dbReference type="InterPro" id="IPR003367">
    <property type="entry name" value="Thrombospondin_3-like_rpt"/>
</dbReference>
<keyword evidence="2" id="KW-0106">Calcium</keyword>
<dbReference type="InterPro" id="IPR028974">
    <property type="entry name" value="TSP_type-3_rpt"/>
</dbReference>
<sequence>MGLYNQTAVNQNNLAKGVPAAIDELNFMGENFNSSEYMLPTRINLLAEVKLGKKGWHLGTAYRSSTKRTAMGFNQQSVLALYPRKEISGFEFSVPVIFNQTTKKTGIGFHLKVGSFVLGTEALNYLFSKNSPNPSVYAGFSFSGKPKKIKDRDNDAVSDKKDKCLDIPGLWAFSGCPDTDGDGIEDKLDKCPENAGPKETQGCPDADGDGIFDNQDACPNATGEVRFNGCPDTDKDGLPDSEDDCPQKAGSEEFGGCPDTDGDGLIDSEDDCPEVAGAKLFKGCPDTDGDGIPDKDDNCINEKGTLTNGGCPDADGDGFIDKVDECPTEKGTLNGCPDTDGDGIKDSQDDCPKDKGSKENNGCPDTDADGVVDYLDKCPELAGSKLWSGCALVSNFQALDSLDADLNVLLQDLVNSLIKKEIDNAKFEKIKTKVATLTTPLKLVITGSLFTEVRMTFGSALQNMGIELVIREIEKTSSSLKFEQ</sequence>
<dbReference type="PANTHER" id="PTHR10199">
    <property type="entry name" value="THROMBOSPONDIN"/>
    <property type="match status" value="1"/>
</dbReference>
<dbReference type="EMBL" id="RJUF01000127">
    <property type="protein sequence ID" value="MCP9764263.1"/>
    <property type="molecule type" value="Genomic_DNA"/>
</dbReference>
<dbReference type="Proteomes" id="UP001204144">
    <property type="component" value="Unassembled WGS sequence"/>
</dbReference>
<dbReference type="Pfam" id="PF02412">
    <property type="entry name" value="TSP_3"/>
    <property type="match status" value="7"/>
</dbReference>
<dbReference type="GO" id="GO:0007155">
    <property type="term" value="P:cell adhesion"/>
    <property type="evidence" value="ECO:0007669"/>
    <property type="project" value="InterPro"/>
</dbReference>
<evidence type="ECO:0000256" key="1">
    <source>
        <dbReference type="ARBA" id="ARBA00022729"/>
    </source>
</evidence>
<reference evidence="4 5" key="1">
    <citation type="submission" date="2018-11" db="EMBL/GenBank/DDBJ databases">
        <title>Novel bacteria species description.</title>
        <authorList>
            <person name="Han J.-H."/>
        </authorList>
    </citation>
    <scope>NUCLEOTIDE SEQUENCE [LARGE SCALE GENOMIC DNA]</scope>
    <source>
        <strain evidence="4 5">KCTC23259</strain>
    </source>
</reference>
<dbReference type="Gene3D" id="4.10.1080.10">
    <property type="entry name" value="TSP type-3 repeat"/>
    <property type="match status" value="1"/>
</dbReference>
<keyword evidence="5" id="KW-1185">Reference proteome</keyword>
<protein>
    <recommendedName>
        <fullName evidence="6">Thrombospondin type 3 repeat-containing protein</fullName>
    </recommendedName>
</protein>
<name>A0AAE3H3K7_9BACT</name>
<dbReference type="AlphaFoldDB" id="A0AAE3H3K7"/>
<organism evidence="4 5">
    <name type="scientific">Lacihabitans soyangensis</name>
    <dbReference type="NCBI Taxonomy" id="869394"/>
    <lineage>
        <taxon>Bacteria</taxon>
        <taxon>Pseudomonadati</taxon>
        <taxon>Bacteroidota</taxon>
        <taxon>Cytophagia</taxon>
        <taxon>Cytophagales</taxon>
        <taxon>Leadbetterellaceae</taxon>
        <taxon>Lacihabitans</taxon>
    </lineage>
</organism>
<evidence type="ECO:0008006" key="6">
    <source>
        <dbReference type="Google" id="ProtNLM"/>
    </source>
</evidence>
<evidence type="ECO:0000313" key="5">
    <source>
        <dbReference type="Proteomes" id="UP001204144"/>
    </source>
</evidence>
<feature type="compositionally biased region" description="Basic and acidic residues" evidence="3">
    <location>
        <begin position="342"/>
        <end position="358"/>
    </location>
</feature>
<accession>A0AAE3H3K7</accession>
<dbReference type="PANTHER" id="PTHR10199:SF119">
    <property type="entry name" value="RE20510P"/>
    <property type="match status" value="1"/>
</dbReference>
<dbReference type="GO" id="GO:0005509">
    <property type="term" value="F:calcium ion binding"/>
    <property type="evidence" value="ECO:0007669"/>
    <property type="project" value="InterPro"/>
</dbReference>
<proteinExistence type="predicted"/>
<keyword evidence="1" id="KW-0732">Signal</keyword>
<evidence type="ECO:0000313" key="4">
    <source>
        <dbReference type="EMBL" id="MCP9764263.1"/>
    </source>
</evidence>
<feature type="compositionally biased region" description="Acidic residues" evidence="3">
    <location>
        <begin position="260"/>
        <end position="271"/>
    </location>
</feature>
<feature type="region of interest" description="Disordered" evidence="3">
    <location>
        <begin position="190"/>
        <end position="271"/>
    </location>
</feature>
<evidence type="ECO:0000256" key="2">
    <source>
        <dbReference type="ARBA" id="ARBA00022837"/>
    </source>
</evidence>
<feature type="region of interest" description="Disordered" evidence="3">
    <location>
        <begin position="331"/>
        <end position="364"/>
    </location>
</feature>
<comment type="caution">
    <text evidence="4">The sequence shown here is derived from an EMBL/GenBank/DDBJ whole genome shotgun (WGS) entry which is preliminary data.</text>
</comment>
<evidence type="ECO:0000256" key="3">
    <source>
        <dbReference type="SAM" id="MobiDB-lite"/>
    </source>
</evidence>